<keyword evidence="2" id="KW-1185">Reference proteome</keyword>
<accession>A0A1M5EZ42</accession>
<proteinExistence type="predicted"/>
<name>A0A1M5EZ42_9FLAO</name>
<dbReference type="AlphaFoldDB" id="A0A1M5EZ42"/>
<gene>
    <name evidence="1" type="ORF">SAMN05444396_10232</name>
</gene>
<evidence type="ECO:0000313" key="2">
    <source>
        <dbReference type="Proteomes" id="UP000184036"/>
    </source>
</evidence>
<dbReference type="Gene3D" id="3.30.1150.10">
    <property type="match status" value="1"/>
</dbReference>
<dbReference type="STRING" id="271157.SAMN05444396_10232"/>
<protein>
    <submittedName>
        <fullName evidence="1">Protein involved in gliding motility RemB</fullName>
    </submittedName>
</protein>
<sequence>MGTKMSAIMNINKTFFLFFTLIFCYSISSQEINSVKVQSANSAERFPVFPDCKSVQFINLENCFYNQVQDFVFENFEVPGKLQQSEFQGKVKVLFEVDSNGAFNVIYADASDETLINETKRVFSSIPKIQPATYNGKPTYSKFTITINVPLKSRAIIEAQTLAQAEFKPNYTNKRTELDSMVYKNYDNPEFESHLNIPFSHSYYSQFDGSLNQVGSNSHTASKPYTYAEVSKYYNLKSVNENLKKMASSWWERKLWNENTVEIKGEDYWFSLNPILDLQIGKASKSEASYTYVNTRGINFRGGLGSNLNFTTTVFESQGRFADYYNRYAETIKPAGGNPAIIPGMGIAKDFKTDSYDFPLAEANLTFAPSKHIDLQLGYGRNFIGDGYRSLLESDGASPYPYFKLNTKFWKIKYTNTYMWLKDVRPEVTLDRTYATKFMANHYLSWNVSNRLNLGFFESVIWTNTNDRGFDASFVNPIIFYRSVEFASSARSGNAVLGLTYKYKWSNQINFYGQFILDEFSLGDIKSGDNSWKNKYGYQLGVKYFNAFKIDNLLLQVEYNQVRPYVYSHSMPITNYGHNNQSMGHQWGGNFREFVVISRYHKGRYFADAKITLGTRGLDFDTMEDDLNYGGNIYKDYDEKRALDKGVKVGQGNTTSIFIADFQAGYLVNPATNLKLYASLISRSNDPTKNTASSIKESANWFSIGLRADIFNWYFDY</sequence>
<reference evidence="2" key="1">
    <citation type="submission" date="2016-11" db="EMBL/GenBank/DDBJ databases">
        <authorList>
            <person name="Varghese N."/>
            <person name="Submissions S."/>
        </authorList>
    </citation>
    <scope>NUCLEOTIDE SEQUENCE [LARGE SCALE GENOMIC DNA]</scope>
    <source>
        <strain evidence="2">DSM 19741</strain>
    </source>
</reference>
<organism evidence="1 2">
    <name type="scientific">Flavobacterium segetis</name>
    <dbReference type="NCBI Taxonomy" id="271157"/>
    <lineage>
        <taxon>Bacteria</taxon>
        <taxon>Pseudomonadati</taxon>
        <taxon>Bacteroidota</taxon>
        <taxon>Flavobacteriia</taxon>
        <taxon>Flavobacteriales</taxon>
        <taxon>Flavobacteriaceae</taxon>
        <taxon>Flavobacterium</taxon>
    </lineage>
</organism>
<dbReference type="Proteomes" id="UP000184036">
    <property type="component" value="Unassembled WGS sequence"/>
</dbReference>
<dbReference type="InterPro" id="IPR038636">
    <property type="entry name" value="Wzi_sf"/>
</dbReference>
<dbReference type="Gene3D" id="2.40.160.130">
    <property type="entry name" value="Capsule assembly protein Wzi"/>
    <property type="match status" value="1"/>
</dbReference>
<evidence type="ECO:0000313" key="1">
    <source>
        <dbReference type="EMBL" id="SHF84524.1"/>
    </source>
</evidence>
<dbReference type="EMBL" id="FQWE01000002">
    <property type="protein sequence ID" value="SHF84524.1"/>
    <property type="molecule type" value="Genomic_DNA"/>
</dbReference>